<keyword evidence="10" id="KW-1185">Reference proteome</keyword>
<comment type="function">
    <text evidence="6">Destroys radicals which are normally produced within the cells and which are toxic to biological systems.</text>
</comment>
<dbReference type="FunFam" id="3.55.40.20:FF:000004">
    <property type="entry name" value="Superoxide dismutase [Fe]"/>
    <property type="match status" value="1"/>
</dbReference>
<sequence length="207" mass="23669">MPDFKAADLPYSYDALEPHIDAKTVEIHYEKHHKGYATKLNAALKGHEDFALNKSIEDMLKDVNSIPEDFRQKVINFAGGVHNHNIFWLGMSPNGGGNPKGELAKKINEKFGSYDHFKDKLGAASKTVFGSGYGYLVVCNDTKELEIMQTFNQDSPLSFNKTPLMTIDVWEHAYYLKYQNVRPDFVDNIFNLVDWDVIEKRYQDAIK</sequence>
<gene>
    <name evidence="9" type="primary">sodA1</name>
    <name evidence="9" type="ORF">HLPCO_000459</name>
</gene>
<dbReference type="GO" id="GO:0046872">
    <property type="term" value="F:metal ion binding"/>
    <property type="evidence" value="ECO:0007669"/>
    <property type="project" value="UniProtKB-KW"/>
</dbReference>
<comment type="similarity">
    <text evidence="1 6">Belongs to the iron/manganese superoxide dismutase family.</text>
</comment>
<evidence type="ECO:0000256" key="3">
    <source>
        <dbReference type="ARBA" id="ARBA00022723"/>
    </source>
</evidence>
<evidence type="ECO:0000313" key="9">
    <source>
        <dbReference type="EMBL" id="ERJ13793.1"/>
    </source>
</evidence>
<dbReference type="InterPro" id="IPR019831">
    <property type="entry name" value="Mn/Fe_SOD_N"/>
</dbReference>
<reference evidence="9 10" key="2">
    <citation type="journal article" date="2013" name="PLoS ONE">
        <title>INDIGO - INtegrated Data Warehouse of MIcrobial GenOmes with Examples from the Red Sea Extremophiles.</title>
        <authorList>
            <person name="Alam I."/>
            <person name="Antunes A."/>
            <person name="Kamau A.A."/>
            <person name="Ba Alawi W."/>
            <person name="Kalkatawi M."/>
            <person name="Stingl U."/>
            <person name="Bajic V.B."/>
        </authorList>
    </citation>
    <scope>NUCLEOTIDE SEQUENCE [LARGE SCALE GENOMIC DNA]</scope>
    <source>
        <strain evidence="9 10">SSD-17B</strain>
    </source>
</reference>
<dbReference type="RefSeq" id="WP_008826100.1">
    <property type="nucleotide sequence ID" value="NZ_AFNU02000001.1"/>
</dbReference>
<dbReference type="OrthoDB" id="9803125at2"/>
<dbReference type="Pfam" id="PF00081">
    <property type="entry name" value="Sod_Fe_N"/>
    <property type="match status" value="1"/>
</dbReference>
<feature type="domain" description="Manganese/iron superoxide dismutase C-terminal" evidence="8">
    <location>
        <begin position="99"/>
        <end position="201"/>
    </location>
</feature>
<dbReference type="PIRSF" id="PIRSF000349">
    <property type="entry name" value="SODismutase"/>
    <property type="match status" value="1"/>
</dbReference>
<dbReference type="STRING" id="1033810.HLPCO_000459"/>
<dbReference type="InParanoid" id="U2EFU1"/>
<evidence type="ECO:0000256" key="5">
    <source>
        <dbReference type="PIRSR" id="PIRSR000349-1"/>
    </source>
</evidence>
<evidence type="ECO:0000256" key="2">
    <source>
        <dbReference type="ARBA" id="ARBA00012682"/>
    </source>
</evidence>
<dbReference type="Gene3D" id="1.10.287.990">
    <property type="entry name" value="Fe,Mn superoxide dismutase (SOD) domain"/>
    <property type="match status" value="1"/>
</dbReference>
<feature type="binding site" evidence="5">
    <location>
        <position position="172"/>
    </location>
    <ligand>
        <name>Mn(2+)</name>
        <dbReference type="ChEBI" id="CHEBI:29035"/>
    </ligand>
</feature>
<dbReference type="PANTHER" id="PTHR43595:SF2">
    <property type="entry name" value="SMALL RIBOSOMAL SUBUNIT PROTEIN MS42"/>
    <property type="match status" value="1"/>
</dbReference>
<dbReference type="EMBL" id="AFNU02000001">
    <property type="protein sequence ID" value="ERJ13793.1"/>
    <property type="molecule type" value="Genomic_DNA"/>
</dbReference>
<feature type="domain" description="Manganese/iron superoxide dismutase N-terminal" evidence="7">
    <location>
        <begin position="4"/>
        <end position="92"/>
    </location>
</feature>
<dbReference type="PROSITE" id="PS00088">
    <property type="entry name" value="SOD_MN"/>
    <property type="match status" value="1"/>
</dbReference>
<dbReference type="GO" id="GO:0004784">
    <property type="term" value="F:superoxide dismutase activity"/>
    <property type="evidence" value="ECO:0007669"/>
    <property type="project" value="UniProtKB-EC"/>
</dbReference>
<comment type="caution">
    <text evidence="9">The sequence shown here is derived from an EMBL/GenBank/DDBJ whole genome shotgun (WGS) entry which is preliminary data.</text>
</comment>
<dbReference type="PANTHER" id="PTHR43595">
    <property type="entry name" value="37S RIBOSOMAL PROTEIN S26, MITOCHONDRIAL"/>
    <property type="match status" value="1"/>
</dbReference>
<dbReference type="Gene3D" id="3.55.40.20">
    <property type="entry name" value="Iron/manganese superoxide dismutase, C-terminal domain"/>
    <property type="match status" value="1"/>
</dbReference>
<dbReference type="EC" id="1.15.1.1" evidence="2 6"/>
<dbReference type="GO" id="GO:0005737">
    <property type="term" value="C:cytoplasm"/>
    <property type="evidence" value="ECO:0007669"/>
    <property type="project" value="TreeGrafter"/>
</dbReference>
<organism evidence="9 10">
    <name type="scientific">Haloplasma contractile SSD-17B</name>
    <dbReference type="NCBI Taxonomy" id="1033810"/>
    <lineage>
        <taxon>Bacteria</taxon>
        <taxon>Bacillati</taxon>
        <taxon>Mycoplasmatota</taxon>
        <taxon>Mollicutes</taxon>
        <taxon>Haloplasmatales</taxon>
        <taxon>Haloplasmataceae</taxon>
        <taxon>Haloplasma</taxon>
    </lineage>
</organism>
<evidence type="ECO:0000259" key="7">
    <source>
        <dbReference type="Pfam" id="PF00081"/>
    </source>
</evidence>
<dbReference type="InterPro" id="IPR001189">
    <property type="entry name" value="Mn/Fe_SOD"/>
</dbReference>
<comment type="catalytic activity">
    <reaction evidence="6">
        <text>2 superoxide + 2 H(+) = H2O2 + O2</text>
        <dbReference type="Rhea" id="RHEA:20696"/>
        <dbReference type="ChEBI" id="CHEBI:15378"/>
        <dbReference type="ChEBI" id="CHEBI:15379"/>
        <dbReference type="ChEBI" id="CHEBI:16240"/>
        <dbReference type="ChEBI" id="CHEBI:18421"/>
        <dbReference type="EC" id="1.15.1.1"/>
    </reaction>
</comment>
<keyword evidence="4 6" id="KW-0560">Oxidoreductase</keyword>
<feature type="binding site" evidence="5">
    <location>
        <position position="168"/>
    </location>
    <ligand>
        <name>Mn(2+)</name>
        <dbReference type="ChEBI" id="CHEBI:29035"/>
    </ligand>
</feature>
<dbReference type="eggNOG" id="COG0605">
    <property type="taxonomic scope" value="Bacteria"/>
</dbReference>
<proteinExistence type="inferred from homology"/>
<dbReference type="PRINTS" id="PR01703">
    <property type="entry name" value="MNSODISMTASE"/>
</dbReference>
<dbReference type="SUPFAM" id="SSF54719">
    <property type="entry name" value="Fe,Mn superoxide dismutase (SOD), C-terminal domain"/>
    <property type="match status" value="1"/>
</dbReference>
<evidence type="ECO:0000259" key="8">
    <source>
        <dbReference type="Pfam" id="PF02777"/>
    </source>
</evidence>
<evidence type="ECO:0000256" key="4">
    <source>
        <dbReference type="ARBA" id="ARBA00023002"/>
    </source>
</evidence>
<evidence type="ECO:0000256" key="6">
    <source>
        <dbReference type="RuleBase" id="RU000414"/>
    </source>
</evidence>
<dbReference type="InterPro" id="IPR019832">
    <property type="entry name" value="Mn/Fe_SOD_C"/>
</dbReference>
<dbReference type="AlphaFoldDB" id="U2EFU1"/>
<dbReference type="InterPro" id="IPR036324">
    <property type="entry name" value="Mn/Fe_SOD_N_sf"/>
</dbReference>
<protein>
    <recommendedName>
        <fullName evidence="2 6">Superoxide dismutase</fullName>
        <ecNumber evidence="2 6">1.15.1.1</ecNumber>
    </recommendedName>
</protein>
<name>U2EFU1_9MOLU</name>
<keyword evidence="3 5" id="KW-0479">Metal-binding</keyword>
<feature type="binding site" evidence="5">
    <location>
        <position position="84"/>
    </location>
    <ligand>
        <name>Mn(2+)</name>
        <dbReference type="ChEBI" id="CHEBI:29035"/>
    </ligand>
</feature>
<dbReference type="InterPro" id="IPR036314">
    <property type="entry name" value="SOD_C_sf"/>
</dbReference>
<dbReference type="SUPFAM" id="SSF46609">
    <property type="entry name" value="Fe,Mn superoxide dismutase (SOD), N-terminal domain"/>
    <property type="match status" value="1"/>
</dbReference>
<dbReference type="Proteomes" id="UP000005707">
    <property type="component" value="Unassembled WGS sequence"/>
</dbReference>
<feature type="binding site" evidence="5">
    <location>
        <position position="28"/>
    </location>
    <ligand>
        <name>Mn(2+)</name>
        <dbReference type="ChEBI" id="CHEBI:29035"/>
    </ligand>
</feature>
<evidence type="ECO:0000256" key="1">
    <source>
        <dbReference type="ARBA" id="ARBA00008714"/>
    </source>
</evidence>
<dbReference type="InterPro" id="IPR019833">
    <property type="entry name" value="Mn/Fe_SOD_BS"/>
</dbReference>
<evidence type="ECO:0000313" key="10">
    <source>
        <dbReference type="Proteomes" id="UP000005707"/>
    </source>
</evidence>
<reference evidence="9 10" key="1">
    <citation type="journal article" date="2011" name="J. Bacteriol.">
        <title>Genome sequence of Haloplasma contractile, an unusual contractile bacterium from a deep-sea anoxic brine lake.</title>
        <authorList>
            <person name="Antunes A."/>
            <person name="Alam I."/>
            <person name="El Dorry H."/>
            <person name="Siam R."/>
            <person name="Robertson A."/>
            <person name="Bajic V.B."/>
            <person name="Stingl U."/>
        </authorList>
    </citation>
    <scope>NUCLEOTIDE SEQUENCE [LARGE SCALE GENOMIC DNA]</scope>
    <source>
        <strain evidence="9 10">SSD-17B</strain>
    </source>
</reference>
<dbReference type="Pfam" id="PF02777">
    <property type="entry name" value="Sod_Fe_C"/>
    <property type="match status" value="1"/>
</dbReference>
<accession>U2EFU1</accession>